<gene>
    <name evidence="2" type="ORF">OTI717_LOCUS42561</name>
</gene>
<dbReference type="InterPro" id="IPR050927">
    <property type="entry name" value="TRPM"/>
</dbReference>
<reference evidence="2" key="1">
    <citation type="submission" date="2021-02" db="EMBL/GenBank/DDBJ databases">
        <authorList>
            <person name="Nowell W R."/>
        </authorList>
    </citation>
    <scope>NUCLEOTIDE SEQUENCE</scope>
</reference>
<dbReference type="EMBL" id="CAJOAX010052669">
    <property type="protein sequence ID" value="CAF4318154.1"/>
    <property type="molecule type" value="Genomic_DNA"/>
</dbReference>
<dbReference type="GO" id="GO:0005886">
    <property type="term" value="C:plasma membrane"/>
    <property type="evidence" value="ECO:0007669"/>
    <property type="project" value="TreeGrafter"/>
</dbReference>
<organism evidence="2 3">
    <name type="scientific">Rotaria sordida</name>
    <dbReference type="NCBI Taxonomy" id="392033"/>
    <lineage>
        <taxon>Eukaryota</taxon>
        <taxon>Metazoa</taxon>
        <taxon>Spiralia</taxon>
        <taxon>Gnathifera</taxon>
        <taxon>Rotifera</taxon>
        <taxon>Eurotatoria</taxon>
        <taxon>Bdelloidea</taxon>
        <taxon>Philodinida</taxon>
        <taxon>Philodinidae</taxon>
        <taxon>Rotaria</taxon>
    </lineage>
</organism>
<feature type="transmembrane region" description="Helical" evidence="1">
    <location>
        <begin position="74"/>
        <end position="91"/>
    </location>
</feature>
<dbReference type="Proteomes" id="UP000663823">
    <property type="component" value="Unassembled WGS sequence"/>
</dbReference>
<keyword evidence="1" id="KW-0472">Membrane</keyword>
<keyword evidence="1" id="KW-0812">Transmembrane</keyword>
<evidence type="ECO:0000256" key="1">
    <source>
        <dbReference type="SAM" id="Phobius"/>
    </source>
</evidence>
<feature type="non-terminal residue" evidence="2">
    <location>
        <position position="1"/>
    </location>
</feature>
<dbReference type="GO" id="GO:0005261">
    <property type="term" value="F:monoatomic cation channel activity"/>
    <property type="evidence" value="ECO:0007669"/>
    <property type="project" value="TreeGrafter"/>
</dbReference>
<evidence type="ECO:0000313" key="2">
    <source>
        <dbReference type="EMBL" id="CAF4318154.1"/>
    </source>
</evidence>
<dbReference type="PANTHER" id="PTHR13800:SF1">
    <property type="entry name" value="TRANSIENT RECEPTOR POTENTIAL CATION CHANNEL TRPM"/>
    <property type="match status" value="1"/>
</dbReference>
<proteinExistence type="predicted"/>
<keyword evidence="1" id="KW-1133">Transmembrane helix</keyword>
<dbReference type="AlphaFoldDB" id="A0A820J1X5"/>
<comment type="caution">
    <text evidence="2">The sequence shown here is derived from an EMBL/GenBank/DDBJ whole genome shotgun (WGS) entry which is preliminary data.</text>
</comment>
<evidence type="ECO:0000313" key="3">
    <source>
        <dbReference type="Proteomes" id="UP000663823"/>
    </source>
</evidence>
<name>A0A820J1X5_9BILA</name>
<accession>A0A820J1X5</accession>
<dbReference type="GO" id="GO:0030001">
    <property type="term" value="P:metal ion transport"/>
    <property type="evidence" value="ECO:0007669"/>
    <property type="project" value="TreeGrafter"/>
</dbReference>
<dbReference type="PANTHER" id="PTHR13800">
    <property type="entry name" value="TRANSIENT RECEPTOR POTENTIAL CATION CHANNEL, SUBFAMILY M, MEMBER 6"/>
    <property type="match status" value="1"/>
</dbReference>
<sequence length="133" mass="15692">LTVLTNTFYILPYFLFYLGLGFRYGSYNEDLLSTARIIWALDLELWYLRTLKFVMALKFLGPKLFMLKNMLRDLFAFVFMIFIAITAYGVVSRSLILYKQVPFTGYGIFSEIFYEPYWLIYGEVSDKDLLDGD</sequence>
<feature type="transmembrane region" description="Helical" evidence="1">
    <location>
        <begin position="6"/>
        <end position="25"/>
    </location>
</feature>
<protein>
    <submittedName>
        <fullName evidence="2">Uncharacterized protein</fullName>
    </submittedName>
</protein>
<feature type="non-terminal residue" evidence="2">
    <location>
        <position position="133"/>
    </location>
</feature>